<dbReference type="Pfam" id="PF01547">
    <property type="entry name" value="SBP_bac_1"/>
    <property type="match status" value="1"/>
</dbReference>
<evidence type="ECO:0000313" key="5">
    <source>
        <dbReference type="Proteomes" id="UP000253094"/>
    </source>
</evidence>
<sequence length="434" mass="46242">MKHRALPTALAAAVALAGCTVGCTVGQEQTPRAGGAAAKKEITFLVFETPNLTPQVWDAAIKRVTDKYPDISVKKLVAPSEDRVSYAKQLLASGQFPDVMIAVSPAGFAESGAMAAFTPDELKDFQFPGNGAVHGKVYQLPTNTQTIPVVYYNRDLFAKAGIGAPPRTYAELLDACAKLKAENITPFVIGGGKDPFASTLAWTATIATDVYAKTPDWMARRRAGSVKFTDPDFVKATTKFADLAAKGYIDKKDVSRDYAATEQAFLDGKGAMYPMGNWFAAAGDDPKRKPSWEIGAFTWPSDDASVVVPAFTGGGLSVSASAKHLAEAKKFALAYTLDTANLDNSVHNDGLYPAIKGYTPPADTGAVFKLGYDLYRQGVQADRVTQAFGWEAGDDGMPPGVVDKWRAAAQDLVTGSRTVDQVLASLDDDWAKAS</sequence>
<keyword evidence="2" id="KW-0813">Transport</keyword>
<keyword evidence="3" id="KW-0732">Signal</keyword>
<dbReference type="Gene3D" id="3.40.190.10">
    <property type="entry name" value="Periplasmic binding protein-like II"/>
    <property type="match status" value="2"/>
</dbReference>
<evidence type="ECO:0000256" key="3">
    <source>
        <dbReference type="SAM" id="SignalP"/>
    </source>
</evidence>
<keyword evidence="5" id="KW-1185">Reference proteome</keyword>
<dbReference type="OrthoDB" id="358201at2"/>
<dbReference type="PROSITE" id="PS51257">
    <property type="entry name" value="PROKAR_LIPOPROTEIN"/>
    <property type="match status" value="1"/>
</dbReference>
<name>A0A367FHQ7_9ACTN</name>
<dbReference type="Proteomes" id="UP000253094">
    <property type="component" value="Unassembled WGS sequence"/>
</dbReference>
<comment type="caution">
    <text evidence="4">The sequence shown here is derived from an EMBL/GenBank/DDBJ whole genome shotgun (WGS) entry which is preliminary data.</text>
</comment>
<dbReference type="InterPro" id="IPR006059">
    <property type="entry name" value="SBP"/>
</dbReference>
<accession>A0A367FHQ7</accession>
<organism evidence="4 5">
    <name type="scientific">Sphaerisporangium album</name>
    <dbReference type="NCBI Taxonomy" id="509200"/>
    <lineage>
        <taxon>Bacteria</taxon>
        <taxon>Bacillati</taxon>
        <taxon>Actinomycetota</taxon>
        <taxon>Actinomycetes</taxon>
        <taxon>Streptosporangiales</taxon>
        <taxon>Streptosporangiaceae</taxon>
        <taxon>Sphaerisporangium</taxon>
    </lineage>
</organism>
<proteinExistence type="inferred from homology"/>
<evidence type="ECO:0000256" key="1">
    <source>
        <dbReference type="ARBA" id="ARBA00008520"/>
    </source>
</evidence>
<reference evidence="4 5" key="1">
    <citation type="submission" date="2018-06" db="EMBL/GenBank/DDBJ databases">
        <title>Sphaerisporangium craniellae sp. nov., isolated from a marine sponge in the South China Sea.</title>
        <authorList>
            <person name="Li L."/>
        </authorList>
    </citation>
    <scope>NUCLEOTIDE SEQUENCE [LARGE SCALE GENOMIC DNA]</scope>
    <source>
        <strain evidence="4 5">CCTCC AA 208026</strain>
    </source>
</reference>
<dbReference type="RefSeq" id="WP_114029839.1">
    <property type="nucleotide sequence ID" value="NZ_QOIL01000009.1"/>
</dbReference>
<evidence type="ECO:0000313" key="4">
    <source>
        <dbReference type="EMBL" id="RCG29896.1"/>
    </source>
</evidence>
<feature type="chain" id="PRO_5039181212" evidence="3">
    <location>
        <begin position="18"/>
        <end position="434"/>
    </location>
</feature>
<protein>
    <submittedName>
        <fullName evidence="4">Extracellular solute-binding protein</fullName>
    </submittedName>
</protein>
<dbReference type="PANTHER" id="PTHR43649">
    <property type="entry name" value="ARABINOSE-BINDING PROTEIN-RELATED"/>
    <property type="match status" value="1"/>
</dbReference>
<dbReference type="AlphaFoldDB" id="A0A367FHQ7"/>
<dbReference type="SUPFAM" id="SSF53850">
    <property type="entry name" value="Periplasmic binding protein-like II"/>
    <property type="match status" value="1"/>
</dbReference>
<evidence type="ECO:0000256" key="2">
    <source>
        <dbReference type="ARBA" id="ARBA00022448"/>
    </source>
</evidence>
<feature type="signal peptide" evidence="3">
    <location>
        <begin position="1"/>
        <end position="17"/>
    </location>
</feature>
<dbReference type="EMBL" id="QOIL01000009">
    <property type="protein sequence ID" value="RCG29896.1"/>
    <property type="molecule type" value="Genomic_DNA"/>
</dbReference>
<dbReference type="InterPro" id="IPR050490">
    <property type="entry name" value="Bact_solute-bd_prot1"/>
</dbReference>
<dbReference type="PANTHER" id="PTHR43649:SF29">
    <property type="entry name" value="OSMOPROTECTIVE COMPOUNDS-BINDING PROTEIN GGTB"/>
    <property type="match status" value="1"/>
</dbReference>
<gene>
    <name evidence="4" type="ORF">DQ384_17130</name>
</gene>
<comment type="similarity">
    <text evidence="1">Belongs to the bacterial solute-binding protein 1 family.</text>
</comment>